<keyword evidence="2" id="KW-0808">Transferase</keyword>
<protein>
    <submittedName>
        <fullName evidence="2">Mannose-1-phosphate guanylyltransferase</fullName>
    </submittedName>
</protein>
<dbReference type="InterPro" id="IPR029044">
    <property type="entry name" value="Nucleotide-diphossugar_trans"/>
</dbReference>
<gene>
    <name evidence="2" type="ORF">JFL75_18715</name>
</gene>
<dbReference type="Proteomes" id="UP000595917">
    <property type="component" value="Chromosome"/>
</dbReference>
<dbReference type="GO" id="GO:0009298">
    <property type="term" value="P:GDP-mannose biosynthetic process"/>
    <property type="evidence" value="ECO:0007669"/>
    <property type="project" value="TreeGrafter"/>
</dbReference>
<dbReference type="EMBL" id="CP067089">
    <property type="protein sequence ID" value="QQO08939.1"/>
    <property type="molecule type" value="Genomic_DNA"/>
</dbReference>
<dbReference type="SUPFAM" id="SSF53448">
    <property type="entry name" value="Nucleotide-diphospho-sugar transferases"/>
    <property type="match status" value="1"/>
</dbReference>
<dbReference type="Gene3D" id="3.90.550.10">
    <property type="entry name" value="Spore Coat Polysaccharide Biosynthesis Protein SpsA, Chain A"/>
    <property type="match status" value="1"/>
</dbReference>
<accession>A0A7T7XM71</accession>
<dbReference type="AlphaFoldDB" id="A0A7T7XM71"/>
<dbReference type="KEGG" id="bhc:JFL75_18715"/>
<proteinExistence type="predicted"/>
<dbReference type="PANTHER" id="PTHR46390">
    <property type="entry name" value="MANNOSE-1-PHOSPHATE GUANYLYLTRANSFERASE"/>
    <property type="match status" value="1"/>
</dbReference>
<dbReference type="CDD" id="cd02509">
    <property type="entry name" value="GDP-M1P_Guanylyltransferase"/>
    <property type="match status" value="1"/>
</dbReference>
<evidence type="ECO:0000259" key="1">
    <source>
        <dbReference type="Pfam" id="PF00483"/>
    </source>
</evidence>
<feature type="domain" description="Nucleotidyl transferase" evidence="1">
    <location>
        <begin position="6"/>
        <end position="311"/>
    </location>
</feature>
<dbReference type="InterPro" id="IPR005835">
    <property type="entry name" value="NTP_transferase_dom"/>
</dbReference>
<dbReference type="PANTHER" id="PTHR46390:SF1">
    <property type="entry name" value="MANNOSE-1-PHOSPHATE GUANYLYLTRANSFERASE"/>
    <property type="match status" value="1"/>
</dbReference>
<dbReference type="GO" id="GO:0004475">
    <property type="term" value="F:mannose-1-phosphate guanylyltransferase (GTP) activity"/>
    <property type="evidence" value="ECO:0007669"/>
    <property type="project" value="InterPro"/>
</dbReference>
<name>A0A7T7XM71_9SPIR</name>
<organism evidence="2 3">
    <name type="scientific">Breznakiella homolactica</name>
    <dbReference type="NCBI Taxonomy" id="2798577"/>
    <lineage>
        <taxon>Bacteria</taxon>
        <taxon>Pseudomonadati</taxon>
        <taxon>Spirochaetota</taxon>
        <taxon>Spirochaetia</taxon>
        <taxon>Spirochaetales</taxon>
        <taxon>Breznakiellaceae</taxon>
        <taxon>Breznakiella</taxon>
    </lineage>
</organism>
<keyword evidence="3" id="KW-1185">Reference proteome</keyword>
<dbReference type="RefSeq" id="WP_215626245.1">
    <property type="nucleotide sequence ID" value="NZ_CP067089.2"/>
</dbReference>
<sequence>MFNDCIIMAGGSGTRLWPASNSKTPKQFLTIPGSGNFFKAAVDRALSVIDIEGDGKVIIIAGKNHVPHVSETCRSYSRDILKHLVLIPEPEAKNTAPAIVCGALYTDWISGRDRTILVLTSDHIINPLEVFQADAAAAAALAEKQRLVVFGIPPSKPETGYGYIEAGDGLSVSVDAELRKAYGAGGGPRAFTVTSFKEKPDKKTAEQYLASGRYYWNSGMFAFSSRFILEEFRKNAPEVILPFDKLRAPDERSYTFSSGLQVLTTWLDLDKAYAGTAAISFDYAIAEKTAKRAMVAGAFDWVDIGSWDEYAALTGRGRSEVYTVDSGNCFVDSDIPVALAGVDGLIVVVRSGKNGETPSVLIAKKGESQKVREISDQIRAAGRTELL</sequence>
<evidence type="ECO:0000313" key="2">
    <source>
        <dbReference type="EMBL" id="QQO08939.1"/>
    </source>
</evidence>
<dbReference type="InterPro" id="IPR049577">
    <property type="entry name" value="GMPP_N"/>
</dbReference>
<dbReference type="Pfam" id="PF00483">
    <property type="entry name" value="NTP_transferase"/>
    <property type="match status" value="1"/>
</dbReference>
<keyword evidence="2" id="KW-0548">Nucleotidyltransferase</keyword>
<reference evidence="2" key="1">
    <citation type="submission" date="2021-01" db="EMBL/GenBank/DDBJ databases">
        <title>Description of Breznakiella homolactica.</title>
        <authorList>
            <person name="Song Y."/>
            <person name="Brune A."/>
        </authorList>
    </citation>
    <scope>NUCLEOTIDE SEQUENCE</scope>
    <source>
        <strain evidence="2">RmG30</strain>
    </source>
</reference>
<dbReference type="SUPFAM" id="SSF159283">
    <property type="entry name" value="Guanosine diphospho-D-mannose pyrophosphorylase/mannose-6-phosphate isomerase linker domain"/>
    <property type="match status" value="1"/>
</dbReference>
<dbReference type="InterPro" id="IPR051161">
    <property type="entry name" value="Mannose-6P_isomerase_type2"/>
</dbReference>
<evidence type="ECO:0000313" key="3">
    <source>
        <dbReference type="Proteomes" id="UP000595917"/>
    </source>
</evidence>